<keyword evidence="3" id="KW-1185">Reference proteome</keyword>
<dbReference type="AlphaFoldDB" id="D2QZV1"/>
<sequence length="202" mass="22501" precursor="true">MTTTNHSTRPSRLARRSFLGLAGAMVVGSITSPLGGAEVDKVAFEDRLKAGDTNLQLQGCGLMYYKTVFKALAAALYIDEKADLRDPLADVPKRIEIEYFWSLKAKDIVAASEKLLVDNVPADKLKQLRPAIDELHSFYRDIKPGDRYALTYLPGVGTWLTLNGKMLGNVRDPEFASAYFSIWFGKKPMDVALKDQLLSTRR</sequence>
<reference evidence="2 3" key="1">
    <citation type="journal article" date="2009" name="Stand. Genomic Sci.">
        <title>Complete genome sequence of Pirellula staleyi type strain (ATCC 27377).</title>
        <authorList>
            <person name="Clum A."/>
            <person name="Tindall B.J."/>
            <person name="Sikorski J."/>
            <person name="Ivanova N."/>
            <person name="Mavrommatis K."/>
            <person name="Lucas S."/>
            <person name="Glavina del Rio T."/>
            <person name="Nolan M."/>
            <person name="Chen F."/>
            <person name="Tice H."/>
            <person name="Pitluck S."/>
            <person name="Cheng J.F."/>
            <person name="Chertkov O."/>
            <person name="Brettin T."/>
            <person name="Han C."/>
            <person name="Detter J.C."/>
            <person name="Kuske C."/>
            <person name="Bruce D."/>
            <person name="Goodwin L."/>
            <person name="Ovchinikova G."/>
            <person name="Pati A."/>
            <person name="Mikhailova N."/>
            <person name="Chen A."/>
            <person name="Palaniappan K."/>
            <person name="Land M."/>
            <person name="Hauser L."/>
            <person name="Chang Y.J."/>
            <person name="Jeffries C.D."/>
            <person name="Chain P."/>
            <person name="Rohde M."/>
            <person name="Goker M."/>
            <person name="Bristow J."/>
            <person name="Eisen J.A."/>
            <person name="Markowitz V."/>
            <person name="Hugenholtz P."/>
            <person name="Kyrpides N.C."/>
            <person name="Klenk H.P."/>
            <person name="Lapidus A."/>
        </authorList>
    </citation>
    <scope>NUCLEOTIDE SEQUENCE [LARGE SCALE GENOMIC DNA]</scope>
    <source>
        <strain evidence="3">ATCC 27377 / DSM 6068 / ICPB 4128</strain>
    </source>
</reference>
<dbReference type="Gene3D" id="3.50.70.10">
    <property type="match status" value="1"/>
</dbReference>
<feature type="domain" description="Chalcone isomerase" evidence="1">
    <location>
        <begin position="37"/>
        <end position="198"/>
    </location>
</feature>
<dbReference type="HOGENOM" id="CLU_102167_0_1_0"/>
<dbReference type="PROSITE" id="PS51318">
    <property type="entry name" value="TAT"/>
    <property type="match status" value="1"/>
</dbReference>
<name>D2QZV1_PIRSD</name>
<evidence type="ECO:0000313" key="3">
    <source>
        <dbReference type="Proteomes" id="UP000001887"/>
    </source>
</evidence>
<accession>D2QZV1</accession>
<dbReference type="InterPro" id="IPR006311">
    <property type="entry name" value="TAT_signal"/>
</dbReference>
<protein>
    <recommendedName>
        <fullName evidence="1">Chalcone isomerase domain-containing protein</fullName>
    </recommendedName>
</protein>
<organism evidence="2 3">
    <name type="scientific">Pirellula staleyi (strain ATCC 27377 / DSM 6068 / ICPB 4128)</name>
    <name type="common">Pirella staleyi</name>
    <dbReference type="NCBI Taxonomy" id="530564"/>
    <lineage>
        <taxon>Bacteria</taxon>
        <taxon>Pseudomonadati</taxon>
        <taxon>Planctomycetota</taxon>
        <taxon>Planctomycetia</taxon>
        <taxon>Pirellulales</taxon>
        <taxon>Pirellulaceae</taxon>
        <taxon>Pirellula</taxon>
    </lineage>
</organism>
<dbReference type="eggNOG" id="ENOG5032VQP">
    <property type="taxonomic scope" value="Bacteria"/>
</dbReference>
<evidence type="ECO:0000313" key="2">
    <source>
        <dbReference type="EMBL" id="ADB16584.1"/>
    </source>
</evidence>
<dbReference type="KEGG" id="psl:Psta_1910"/>
<dbReference type="InterPro" id="IPR016088">
    <property type="entry name" value="Chalcone_isomerase_3-sand"/>
</dbReference>
<dbReference type="GO" id="GO:0016872">
    <property type="term" value="F:intramolecular lyase activity"/>
    <property type="evidence" value="ECO:0007669"/>
    <property type="project" value="InterPro"/>
</dbReference>
<dbReference type="Proteomes" id="UP000001887">
    <property type="component" value="Chromosome"/>
</dbReference>
<dbReference type="OrthoDB" id="270742at2"/>
<dbReference type="Pfam" id="PF16036">
    <property type="entry name" value="Chalcone_3"/>
    <property type="match status" value="1"/>
</dbReference>
<dbReference type="InterPro" id="IPR036298">
    <property type="entry name" value="Chalcone_isomerase_sf"/>
</dbReference>
<dbReference type="STRING" id="530564.Psta_1910"/>
<evidence type="ECO:0000259" key="1">
    <source>
        <dbReference type="Pfam" id="PF16036"/>
    </source>
</evidence>
<dbReference type="InterPro" id="IPR016087">
    <property type="entry name" value="Chalcone_isomerase"/>
</dbReference>
<dbReference type="SUPFAM" id="SSF54626">
    <property type="entry name" value="Chalcone isomerase"/>
    <property type="match status" value="1"/>
</dbReference>
<dbReference type="EMBL" id="CP001848">
    <property type="protein sequence ID" value="ADB16584.1"/>
    <property type="molecule type" value="Genomic_DNA"/>
</dbReference>
<gene>
    <name evidence="2" type="ordered locus">Psta_1910</name>
</gene>
<proteinExistence type="predicted"/>